<keyword evidence="1" id="KW-0472">Membrane</keyword>
<reference evidence="2 3" key="1">
    <citation type="submission" date="2021-03" db="EMBL/GenBank/DDBJ databases">
        <title>Genomic Encyclopedia of Type Strains, Phase IV (KMG-IV): sequencing the most valuable type-strain genomes for metagenomic binning, comparative biology and taxonomic classification.</title>
        <authorList>
            <person name="Goeker M."/>
        </authorList>
    </citation>
    <scope>NUCLEOTIDE SEQUENCE [LARGE SCALE GENOMIC DNA]</scope>
    <source>
        <strain evidence="2 3">DSM 21085</strain>
    </source>
</reference>
<evidence type="ECO:0000313" key="2">
    <source>
        <dbReference type="EMBL" id="MBP1947537.1"/>
    </source>
</evidence>
<proteinExistence type="predicted"/>
<name>A0ABS4HAR2_9BACI</name>
<dbReference type="Proteomes" id="UP001519328">
    <property type="component" value="Unassembled WGS sequence"/>
</dbReference>
<protein>
    <submittedName>
        <fullName evidence="2">Uncharacterized protein with PQ loop repeat</fullName>
    </submittedName>
</protein>
<keyword evidence="1" id="KW-0812">Transmembrane</keyword>
<comment type="caution">
    <text evidence="2">The sequence shown here is derived from an EMBL/GenBank/DDBJ whole genome shotgun (WGS) entry which is preliminary data.</text>
</comment>
<keyword evidence="1" id="KW-1133">Transmembrane helix</keyword>
<feature type="transmembrane region" description="Helical" evidence="1">
    <location>
        <begin position="44"/>
        <end position="64"/>
    </location>
</feature>
<dbReference type="RefSeq" id="WP_209479146.1">
    <property type="nucleotide sequence ID" value="NZ_JAGGKK010000001.1"/>
</dbReference>
<keyword evidence="3" id="KW-1185">Reference proteome</keyword>
<accession>A0ABS4HAR2</accession>
<evidence type="ECO:0000256" key="1">
    <source>
        <dbReference type="SAM" id="Phobius"/>
    </source>
</evidence>
<evidence type="ECO:0000313" key="3">
    <source>
        <dbReference type="Proteomes" id="UP001519328"/>
    </source>
</evidence>
<sequence>MIIFAEVLRVVASVLLIFSSAFYLRHLGKTKKKRKLSTLELTMYIIMQIAYVLFAISVWMSVFIT</sequence>
<gene>
    <name evidence="2" type="ORF">J2Z82_000460</name>
</gene>
<feature type="transmembrane region" description="Helical" evidence="1">
    <location>
        <begin position="6"/>
        <end position="24"/>
    </location>
</feature>
<organism evidence="2 3">
    <name type="scientific">Virgibacillus litoralis</name>
    <dbReference type="NCBI Taxonomy" id="578221"/>
    <lineage>
        <taxon>Bacteria</taxon>
        <taxon>Bacillati</taxon>
        <taxon>Bacillota</taxon>
        <taxon>Bacilli</taxon>
        <taxon>Bacillales</taxon>
        <taxon>Bacillaceae</taxon>
        <taxon>Virgibacillus</taxon>
    </lineage>
</organism>
<dbReference type="EMBL" id="JAGGKK010000001">
    <property type="protein sequence ID" value="MBP1947537.1"/>
    <property type="molecule type" value="Genomic_DNA"/>
</dbReference>